<dbReference type="PANTHER" id="PTHR39083">
    <property type="entry name" value="CYCLIC DI-GMP-BINDING PROTEIN"/>
    <property type="match status" value="1"/>
</dbReference>
<dbReference type="Gene3D" id="2.60.120.260">
    <property type="entry name" value="Galactose-binding domain-like"/>
    <property type="match status" value="2"/>
</dbReference>
<proteinExistence type="inferred from homology"/>
<dbReference type="SUPFAM" id="SSF81995">
    <property type="entry name" value="beta-sandwich domain of Sec23/24"/>
    <property type="match status" value="1"/>
</dbReference>
<dbReference type="Pfam" id="PF03170">
    <property type="entry name" value="BcsB"/>
    <property type="match status" value="1"/>
</dbReference>
<evidence type="ECO:0000256" key="2">
    <source>
        <dbReference type="ARBA" id="ARBA00022475"/>
    </source>
</evidence>
<evidence type="ECO:0000256" key="7">
    <source>
        <dbReference type="SAM" id="MobiDB-lite"/>
    </source>
</evidence>
<dbReference type="STRING" id="1367849.GCA_000518585_03752"/>
<organism evidence="8 10">
    <name type="scientific">Agrobacterium larrymoorei</name>
    <dbReference type="NCBI Taxonomy" id="160699"/>
    <lineage>
        <taxon>Bacteria</taxon>
        <taxon>Pseudomonadati</taxon>
        <taxon>Pseudomonadota</taxon>
        <taxon>Alphaproteobacteria</taxon>
        <taxon>Hyphomicrobiales</taxon>
        <taxon>Rhizobiaceae</taxon>
        <taxon>Rhizobium/Agrobacterium group</taxon>
        <taxon>Agrobacterium</taxon>
    </lineage>
</organism>
<dbReference type="Proteomes" id="UP000298545">
    <property type="component" value="Chromosome linear"/>
</dbReference>
<dbReference type="EMBL" id="CP039692">
    <property type="protein sequence ID" value="QCJ00134.1"/>
    <property type="molecule type" value="Genomic_DNA"/>
</dbReference>
<comment type="pathway">
    <text evidence="6">Glycan metabolism; bacterial cellulose biosynthesis.</text>
</comment>
<keyword evidence="6" id="KW-0997">Cell inner membrane</keyword>
<sequence>MRQPLILAATFALLAASALAQTAPFDMSPERPASPPPARPIPPAPPAIPQAPVSQPPSQPVAPPAPPQPAAPPQATPSNPQQAPSIPRAQPAQSIPAAPPQAPVQATPASPPAAPVNTADERRRYILPFTDLSLSGEMDQRQWTIYLTPEQAEAATALNIGYQNAIVVAPESSSLLAAINNVPLERKNISSPDTEASASMSIPPGTLQAGANVITLGVQQRHRTDCTIESTYDLWTDINPASTYLSLNADVANRFSNVEDIQATGAGGNGLTSIDIVAPGLANPVFAESLLRLSQALALRTQMPNQQIVFHSTVPAERKSGSLIVLAGTSREIASVMRAVPPEVLSGPYAGFENNIVNGVSALVVGGPTPQAVQTAIDSLLTSIERPAGSSRASLSTKAWHTPDAPLIMSDRRIPLSALGIKSAEFSGRRFRTDFTVGVPADFYAAAYGEATLLLDAAYSGDVLPGSHIDIYVNGNIASTVPITNRGGGIFRHLPINVTLRHFVPGANTVAIEAVVQTQADTACAPGTTASQTPRFALFDTSEFRMPNFAMISRAPDLAATNGVAQPYRAGEQPVAVFLERVDADILSSAATLLGRLAVAAGHPIKIDIVASPAVVGERNALFVGTLSQMPPALVTQFNIAPASQTAWNDRQQKAAPSGEQTDQLFEDWRQRVDGGLWQGQISSFEEWMRRNFDITSDTLRFLPGAEQIYTPPGNVNFMLAQGLSPGGEGVWTLATAPTSADLRSGVSAITELKRWSGLSGRIATYDASADKVESIVAEQQAFFITRPFSFSNWRLIAANWLSSNTLSYSLVFIGFLSLLGLATFILLRGVGRKP</sequence>
<keyword evidence="5 6" id="KW-0472">Membrane</keyword>
<dbReference type="UniPathway" id="UPA00694"/>
<feature type="signal peptide" evidence="6">
    <location>
        <begin position="1"/>
        <end position="20"/>
    </location>
</feature>
<dbReference type="PANTHER" id="PTHR39083:SF1">
    <property type="entry name" value="CYCLIC DI-GMP-BINDING PROTEIN"/>
    <property type="match status" value="1"/>
</dbReference>
<accession>A0A4D7DS59</accession>
<name>A0A4D7DS59_9HYPH</name>
<keyword evidence="6" id="KW-0732">Signal</keyword>
<dbReference type="KEGG" id="alf:CFBP5473_19595"/>
<keyword evidence="11" id="KW-1185">Reference proteome</keyword>
<keyword evidence="4 6" id="KW-1133">Transmembrane helix</keyword>
<keyword evidence="3 6" id="KW-0812">Transmembrane</keyword>
<evidence type="ECO:0000313" key="9">
    <source>
        <dbReference type="EMBL" id="QYA09423.1"/>
    </source>
</evidence>
<comment type="subunit">
    <text evidence="6">Tightly associated with the cellulose synthase catalytic subunit.</text>
</comment>
<comment type="similarity">
    <text evidence="6">Belongs to the AcsB/BcsB family.</text>
</comment>
<comment type="subcellular location">
    <subcellularLocation>
        <location evidence="6">Cell inner membrane</location>
    </subcellularLocation>
    <subcellularLocation>
        <location evidence="1">Cell membrane</location>
        <topology evidence="1">Single-pass membrane protein</topology>
    </subcellularLocation>
</comment>
<evidence type="ECO:0000313" key="10">
    <source>
        <dbReference type="Proteomes" id="UP000298545"/>
    </source>
</evidence>
<dbReference type="OrthoDB" id="7615145at2"/>
<feature type="chain" id="PRO_5041746628" description="Cyclic di-GMP-binding protein" evidence="6">
    <location>
        <begin position="21"/>
        <end position="835"/>
    </location>
</feature>
<dbReference type="GO" id="GO:0005886">
    <property type="term" value="C:plasma membrane"/>
    <property type="evidence" value="ECO:0007669"/>
    <property type="project" value="UniProtKB-SubCell"/>
</dbReference>
<dbReference type="EMBL" id="CP072168">
    <property type="protein sequence ID" value="QYA09423.1"/>
    <property type="molecule type" value="Genomic_DNA"/>
</dbReference>
<dbReference type="AlphaFoldDB" id="A0A4D7DS59"/>
<feature type="transmembrane region" description="Helical" evidence="6">
    <location>
        <begin position="807"/>
        <end position="828"/>
    </location>
</feature>
<evidence type="ECO:0000256" key="5">
    <source>
        <dbReference type="ARBA" id="ARBA00023136"/>
    </source>
</evidence>
<dbReference type="GO" id="GO:0006011">
    <property type="term" value="P:UDP-alpha-D-glucose metabolic process"/>
    <property type="evidence" value="ECO:0007669"/>
    <property type="project" value="InterPro"/>
</dbReference>
<dbReference type="RefSeq" id="WP_051441344.1">
    <property type="nucleotide sequence ID" value="NZ_CP039692.1"/>
</dbReference>
<evidence type="ECO:0000313" key="11">
    <source>
        <dbReference type="Proteomes" id="UP000826513"/>
    </source>
</evidence>
<gene>
    <name evidence="8" type="ORF">CFBP5473_19595</name>
    <name evidence="9" type="ORF">J5285_18760</name>
</gene>
<dbReference type="InterPro" id="IPR018513">
    <property type="entry name" value="Cell_synthase_bac"/>
</dbReference>
<evidence type="ECO:0000256" key="4">
    <source>
        <dbReference type="ARBA" id="ARBA00022989"/>
    </source>
</evidence>
<keyword evidence="6" id="KW-0973">c-di-GMP</keyword>
<reference evidence="9 11" key="2">
    <citation type="submission" date="2021-03" db="EMBL/GenBank/DDBJ databases">
        <title>Rapid diversification of plasmids in a genus of pathogenic and nitrogen fixing bacteria.</title>
        <authorList>
            <person name="Weisberg A.J."/>
            <person name="Miller M."/>
            <person name="Ream W."/>
            <person name="Grunwald N.J."/>
            <person name="Chang J.H."/>
        </authorList>
    </citation>
    <scope>NUCLEOTIDE SEQUENCE [LARGE SCALE GENOMIC DNA]</scope>
    <source>
        <strain evidence="9 11">AF3.44</strain>
    </source>
</reference>
<keyword evidence="2 6" id="KW-1003">Cell membrane</keyword>
<protein>
    <recommendedName>
        <fullName evidence="6">Cyclic di-GMP-binding protein</fullName>
    </recommendedName>
    <alternativeName>
        <fullName evidence="6">Cellulose synthase regulatory subunit</fullName>
    </alternativeName>
</protein>
<keyword evidence="6" id="KW-0135">Cellulose biosynthesis</keyword>
<dbReference type="Proteomes" id="UP000826513">
    <property type="component" value="Chromosome 2"/>
</dbReference>
<dbReference type="GO" id="GO:0030244">
    <property type="term" value="P:cellulose biosynthetic process"/>
    <property type="evidence" value="ECO:0007669"/>
    <property type="project" value="UniProtKB-KW"/>
</dbReference>
<feature type="region of interest" description="Disordered" evidence="7">
    <location>
        <begin position="25"/>
        <end position="121"/>
    </location>
</feature>
<feature type="compositionally biased region" description="Pro residues" evidence="7">
    <location>
        <begin position="32"/>
        <end position="75"/>
    </location>
</feature>
<evidence type="ECO:0000256" key="3">
    <source>
        <dbReference type="ARBA" id="ARBA00022692"/>
    </source>
</evidence>
<evidence type="ECO:0000313" key="8">
    <source>
        <dbReference type="EMBL" id="QCJ00134.1"/>
    </source>
</evidence>
<feature type="compositionally biased region" description="Low complexity" evidence="7">
    <location>
        <begin position="76"/>
        <end position="96"/>
    </location>
</feature>
<evidence type="ECO:0000256" key="6">
    <source>
        <dbReference type="RuleBase" id="RU365021"/>
    </source>
</evidence>
<comment type="function">
    <text evidence="6">Binds the cellulose synthase activator, bis-(3'-5') cyclic diguanylic acid (c-di-GMP).</text>
</comment>
<evidence type="ECO:0000256" key="1">
    <source>
        <dbReference type="ARBA" id="ARBA00004162"/>
    </source>
</evidence>
<reference evidence="8 10" key="1">
    <citation type="submission" date="2019-04" db="EMBL/GenBank/DDBJ databases">
        <title>Complete genome sequence of Agrobacterium larrymoorei CFBP5473.</title>
        <authorList>
            <person name="Haryono M."/>
            <person name="Chou L."/>
            <person name="Lin Y.-C."/>
            <person name="Lai E.-M."/>
            <person name="Kuo C.-H."/>
        </authorList>
    </citation>
    <scope>NUCLEOTIDE SEQUENCE [LARGE SCALE GENOMIC DNA]</scope>
    <source>
        <strain evidence="8 10">CFBP5473</strain>
    </source>
</reference>